<dbReference type="PANTHER" id="PTHR42887:SF2">
    <property type="entry name" value="OS12G0638800 PROTEIN"/>
    <property type="match status" value="1"/>
</dbReference>
<dbReference type="RefSeq" id="WP_216470856.1">
    <property type="nucleotide sequence ID" value="NZ_JAHLQI010000006.1"/>
</dbReference>
<protein>
    <submittedName>
        <fullName evidence="4">Aminoacetone oxidase family FAD-binding enzyme</fullName>
    </submittedName>
</protein>
<dbReference type="InterPro" id="IPR057661">
    <property type="entry name" value="RsdA/BaiN/AoA(So)_Rossmann"/>
</dbReference>
<dbReference type="InterPro" id="IPR004792">
    <property type="entry name" value="BaiN-like"/>
</dbReference>
<dbReference type="Pfam" id="PF22780">
    <property type="entry name" value="HI0933_like_1st"/>
    <property type="match status" value="1"/>
</dbReference>
<keyword evidence="1" id="KW-0732">Signal</keyword>
<keyword evidence="5" id="KW-1185">Reference proteome</keyword>
<dbReference type="Pfam" id="PF03486">
    <property type="entry name" value="HI0933_like"/>
    <property type="match status" value="1"/>
</dbReference>
<dbReference type="InterPro" id="IPR055178">
    <property type="entry name" value="RsdA/BaiN/AoA(So)-like_dom"/>
</dbReference>
<name>A0ABS6EUC9_9FIRM</name>
<evidence type="ECO:0000259" key="3">
    <source>
        <dbReference type="Pfam" id="PF22780"/>
    </source>
</evidence>
<feature type="domain" description="RsdA/BaiN/AoA(So)-like Rossmann fold-like" evidence="2">
    <location>
        <begin position="3"/>
        <end position="406"/>
    </location>
</feature>
<evidence type="ECO:0000256" key="1">
    <source>
        <dbReference type="SAM" id="SignalP"/>
    </source>
</evidence>
<dbReference type="Proteomes" id="UP000783588">
    <property type="component" value="Unassembled WGS sequence"/>
</dbReference>
<feature type="signal peptide" evidence="1">
    <location>
        <begin position="1"/>
        <end position="23"/>
    </location>
</feature>
<sequence>MNRILIIGSGASGMAAAISAAQANSSAQITILDGLDRIGKKILATGNGRCNLTNAQIAPGHYHTQNTARLNELLADMPAERPLTFFRELGLYCTEEDRGRIYPYSRQASMVLDVLRLALRRYHIQIQQNCTVRSLSVDKKVFTAQTESGKTFCADAVILAAGGRAAPKQGTNGTSYPLALQMGHRYARLYPCLVPLRCGQQTSMLKQLKGIRVICRATLFDGKQKLTEELGEVQLTDYGLSGIPALQLSCWMNKPIQEQAYTVRLDLFPDWQHNELRSILQQRVKQYPTDKIEDNLLGLINKKLLFAALETLHLTPIDRPSSSLKRQDIDALVSLLKGWDFPITGVQTWDHAQVTGGGVFLNEIDNRFRSVKQPGLFLAGEVLDIAGDCGGYNLHWAWCSGITAGEAAAEYIAHE</sequence>
<evidence type="ECO:0000259" key="2">
    <source>
        <dbReference type="Pfam" id="PF03486"/>
    </source>
</evidence>
<evidence type="ECO:0000313" key="4">
    <source>
        <dbReference type="EMBL" id="MBU5491143.1"/>
    </source>
</evidence>
<dbReference type="PANTHER" id="PTHR42887">
    <property type="entry name" value="OS12G0638800 PROTEIN"/>
    <property type="match status" value="1"/>
</dbReference>
<comment type="caution">
    <text evidence="4">The sequence shown here is derived from an EMBL/GenBank/DDBJ whole genome shotgun (WGS) entry which is preliminary data.</text>
</comment>
<reference evidence="4 5" key="1">
    <citation type="submission" date="2021-06" db="EMBL/GenBank/DDBJ databases">
        <authorList>
            <person name="Sun Q."/>
            <person name="Li D."/>
        </authorList>
    </citation>
    <scope>NUCLEOTIDE SEQUENCE [LARGE SCALE GENOMIC DNA]</scope>
    <source>
        <strain evidence="4 5">MSJd-7</strain>
    </source>
</reference>
<dbReference type="NCBIfam" id="TIGR00275">
    <property type="entry name" value="aminoacetone oxidase family FAD-binding enzyme"/>
    <property type="match status" value="1"/>
</dbReference>
<feature type="domain" description="RsdA/BaiN/AoA(So)-like insert" evidence="3">
    <location>
        <begin position="190"/>
        <end position="354"/>
    </location>
</feature>
<accession>A0ABS6EUC9</accession>
<evidence type="ECO:0000313" key="5">
    <source>
        <dbReference type="Proteomes" id="UP000783588"/>
    </source>
</evidence>
<organism evidence="4 5">
    <name type="scientific">Butyricicoccus intestinisimiae</name>
    <dbReference type="NCBI Taxonomy" id="2841509"/>
    <lineage>
        <taxon>Bacteria</taxon>
        <taxon>Bacillati</taxon>
        <taxon>Bacillota</taxon>
        <taxon>Clostridia</taxon>
        <taxon>Eubacteriales</taxon>
        <taxon>Butyricicoccaceae</taxon>
        <taxon>Butyricicoccus</taxon>
    </lineage>
</organism>
<dbReference type="EMBL" id="JAHLQI010000006">
    <property type="protein sequence ID" value="MBU5491143.1"/>
    <property type="molecule type" value="Genomic_DNA"/>
</dbReference>
<proteinExistence type="predicted"/>
<gene>
    <name evidence="4" type="ORF">KQI75_11050</name>
</gene>
<feature type="chain" id="PRO_5046700547" evidence="1">
    <location>
        <begin position="24"/>
        <end position="415"/>
    </location>
</feature>